<dbReference type="EMBL" id="CM039439">
    <property type="protein sequence ID" value="KAI4296725.1"/>
    <property type="molecule type" value="Genomic_DNA"/>
</dbReference>
<evidence type="ECO:0000313" key="2">
    <source>
        <dbReference type="Proteomes" id="UP000828941"/>
    </source>
</evidence>
<protein>
    <submittedName>
        <fullName evidence="1">Uncharacterized protein</fullName>
    </submittedName>
</protein>
<evidence type="ECO:0000313" key="1">
    <source>
        <dbReference type="EMBL" id="KAI4296725.1"/>
    </source>
</evidence>
<comment type="caution">
    <text evidence="1">The sequence shown here is derived from an EMBL/GenBank/DDBJ whole genome shotgun (WGS) entry which is preliminary data.</text>
</comment>
<organism evidence="1 2">
    <name type="scientific">Bauhinia variegata</name>
    <name type="common">Purple orchid tree</name>
    <name type="synonym">Phanera variegata</name>
    <dbReference type="NCBI Taxonomy" id="167791"/>
    <lineage>
        <taxon>Eukaryota</taxon>
        <taxon>Viridiplantae</taxon>
        <taxon>Streptophyta</taxon>
        <taxon>Embryophyta</taxon>
        <taxon>Tracheophyta</taxon>
        <taxon>Spermatophyta</taxon>
        <taxon>Magnoliopsida</taxon>
        <taxon>eudicotyledons</taxon>
        <taxon>Gunneridae</taxon>
        <taxon>Pentapetalae</taxon>
        <taxon>rosids</taxon>
        <taxon>fabids</taxon>
        <taxon>Fabales</taxon>
        <taxon>Fabaceae</taxon>
        <taxon>Cercidoideae</taxon>
        <taxon>Cercideae</taxon>
        <taxon>Bauhiniinae</taxon>
        <taxon>Bauhinia</taxon>
    </lineage>
</organism>
<accession>A0ACB9KHM5</accession>
<dbReference type="Proteomes" id="UP000828941">
    <property type="component" value="Chromosome 14"/>
</dbReference>
<name>A0ACB9KHM5_BAUVA</name>
<gene>
    <name evidence="1" type="ORF">L6164_036659</name>
</gene>
<keyword evidence="2" id="KW-1185">Reference proteome</keyword>
<proteinExistence type="predicted"/>
<sequence length="493" mass="56634">MESKLFRKFVMQNAFTCRSYYTSRTKKATLYSKISPLGSLSASVVPVLDEWVYKGHKVRVAELQRIIRDLRKRRRFTQALEVSEWMNKNGVCMFSHVEHAVHLDLIGKVHGFPHAESYFQSLKEQDKTEKTYGALLNCYVRQRQIEKSLSHLQKMKEKGFASSPLTYNDIMCLYTNIDQHEKIPDVLTEMKKNKVLPDNFSYRICINSYGVRSDIDGLERTLKEMEGQSHVVMDWNTYAVVANFYIKAGLTSKAIDALKKTEEKLDKKDGLGYNHLISLYSKLGKKAEVMRIWDLEKSVCERYINRDFTNMLESLVRLGELNEAEKVLKEWESSGNFDDFRIPSILIIGYLRNGLHEKAEAMLEDLVEKGKITTPNIWAAVAGGYLLKGKMEKAWQCLKAALSLYVENKGWKPNPKVISGILRWLGDEGGVEDVEVLVKSLRNVIPVNRQMYHALIKASLRAGKNVDGLLNSMKIDQIDEDEETKQILSTRQI</sequence>
<reference evidence="1 2" key="1">
    <citation type="journal article" date="2022" name="DNA Res.">
        <title>Chromosomal-level genome assembly of the orchid tree Bauhinia variegata (Leguminosae; Cercidoideae) supports the allotetraploid origin hypothesis of Bauhinia.</title>
        <authorList>
            <person name="Zhong Y."/>
            <person name="Chen Y."/>
            <person name="Zheng D."/>
            <person name="Pang J."/>
            <person name="Liu Y."/>
            <person name="Luo S."/>
            <person name="Meng S."/>
            <person name="Qian L."/>
            <person name="Wei D."/>
            <person name="Dai S."/>
            <person name="Zhou R."/>
        </authorList>
    </citation>
    <scope>NUCLEOTIDE SEQUENCE [LARGE SCALE GENOMIC DNA]</scope>
    <source>
        <strain evidence="1">BV-YZ2020</strain>
    </source>
</reference>